<sequence length="416" mass="45113">MLTLAKAIAILAYTGAVAATPVPDAGASFTLESREVHGAPMHQLEHIVDIKRRAGVEVHPKLAEAANQFAAKRHATLAARQATGTLYGKSPDPWDTSFIYPVQIAGKTFRLFGTTAASDLWVYSSAIPKNQTVGHTVYDLNPAHMKPGNFSIGYDGVNSQAFGNLYVEPITVGGITAKTTFGAATQAVEDFTNDKTVDGRFGLGPMEYNFLGETIGSIKTWFREALPQLAKPVFAVAHTKGHGVFDFGFINQKKISGPITWVDNFLEDYWEAYCFYAQGWAVGDQNAKTSARKMKIHLNSGTDVSFTDPDVVKAWYSRIPGAVTQDDQGYTIPCNSKPPGWTVVIGGRKFYTPGCQLISQPVDDDGKVCLGGLQNIGGGVDFHLFGTNFFKGKYVIHDFTNPNKVKLGFALQPGSK</sequence>
<dbReference type="OrthoDB" id="2747330at2759"/>
<evidence type="ECO:0000313" key="5">
    <source>
        <dbReference type="Proteomes" id="UP000016936"/>
    </source>
</evidence>
<evidence type="ECO:0000256" key="1">
    <source>
        <dbReference type="ARBA" id="ARBA00007447"/>
    </source>
</evidence>
<protein>
    <recommendedName>
        <fullName evidence="3">Peptidase A1 domain-containing protein</fullName>
    </recommendedName>
</protein>
<dbReference type="GO" id="GO:0006508">
    <property type="term" value="P:proteolysis"/>
    <property type="evidence" value="ECO:0007669"/>
    <property type="project" value="InterPro"/>
</dbReference>
<dbReference type="InterPro" id="IPR033121">
    <property type="entry name" value="PEPTIDASE_A1"/>
</dbReference>
<dbReference type="Proteomes" id="UP000016936">
    <property type="component" value="Unassembled WGS sequence"/>
</dbReference>
<dbReference type="InterPro" id="IPR001461">
    <property type="entry name" value="Aspartic_peptidase_A1"/>
</dbReference>
<gene>
    <name evidence="4" type="ORF">COCHEDRAFT_1091199</name>
</gene>
<dbReference type="OMA" id="CQLISQP"/>
<keyword evidence="5" id="KW-1185">Reference proteome</keyword>
<evidence type="ECO:0000256" key="2">
    <source>
        <dbReference type="SAM" id="SignalP"/>
    </source>
</evidence>
<name>M2V3S8_COCH5</name>
<dbReference type="PANTHER" id="PTHR47966:SF2">
    <property type="entry name" value="ASPERGILLOPEPSIN-1-RELATED"/>
    <property type="match status" value="1"/>
</dbReference>
<dbReference type="PROSITE" id="PS51767">
    <property type="entry name" value="PEPTIDASE_A1"/>
    <property type="match status" value="1"/>
</dbReference>
<dbReference type="HOGENOM" id="CLU_013253_0_3_1"/>
<dbReference type="STRING" id="701091.M2V3S8"/>
<dbReference type="AlphaFoldDB" id="M2V3S8"/>
<dbReference type="GO" id="GO:0004190">
    <property type="term" value="F:aspartic-type endopeptidase activity"/>
    <property type="evidence" value="ECO:0007669"/>
    <property type="project" value="InterPro"/>
</dbReference>
<dbReference type="EMBL" id="KB445571">
    <property type="protein sequence ID" value="EMD94673.1"/>
    <property type="molecule type" value="Genomic_DNA"/>
</dbReference>
<dbReference type="Gene3D" id="2.40.70.10">
    <property type="entry name" value="Acid Proteases"/>
    <property type="match status" value="2"/>
</dbReference>
<evidence type="ECO:0000313" key="4">
    <source>
        <dbReference type="EMBL" id="EMD94673.1"/>
    </source>
</evidence>
<proteinExistence type="inferred from homology"/>
<accession>M2V3S8</accession>
<keyword evidence="2" id="KW-0732">Signal</keyword>
<feature type="signal peptide" evidence="2">
    <location>
        <begin position="1"/>
        <end position="19"/>
    </location>
</feature>
<reference evidence="4 5" key="1">
    <citation type="journal article" date="2012" name="PLoS Pathog.">
        <title>Diverse lifestyles and strategies of plant pathogenesis encoded in the genomes of eighteen Dothideomycetes fungi.</title>
        <authorList>
            <person name="Ohm R.A."/>
            <person name="Feau N."/>
            <person name="Henrissat B."/>
            <person name="Schoch C.L."/>
            <person name="Horwitz B.A."/>
            <person name="Barry K.W."/>
            <person name="Condon B.J."/>
            <person name="Copeland A.C."/>
            <person name="Dhillon B."/>
            <person name="Glaser F."/>
            <person name="Hesse C.N."/>
            <person name="Kosti I."/>
            <person name="LaButti K."/>
            <person name="Lindquist E.A."/>
            <person name="Lucas S."/>
            <person name="Salamov A.A."/>
            <person name="Bradshaw R.E."/>
            <person name="Ciuffetti L."/>
            <person name="Hamelin R.C."/>
            <person name="Kema G.H.J."/>
            <person name="Lawrence C."/>
            <person name="Scott J.A."/>
            <person name="Spatafora J.W."/>
            <person name="Turgeon B.G."/>
            <person name="de Wit P.J.G.M."/>
            <person name="Zhong S."/>
            <person name="Goodwin S.B."/>
            <person name="Grigoriev I.V."/>
        </authorList>
    </citation>
    <scope>NUCLEOTIDE SEQUENCE [LARGE SCALE GENOMIC DNA]</scope>
    <source>
        <strain evidence="5">C5 / ATCC 48332 / race O</strain>
    </source>
</reference>
<dbReference type="Pfam" id="PF00026">
    <property type="entry name" value="Asp"/>
    <property type="match status" value="1"/>
</dbReference>
<reference evidence="5" key="2">
    <citation type="journal article" date="2013" name="PLoS Genet.">
        <title>Comparative genome structure, secondary metabolite, and effector coding capacity across Cochliobolus pathogens.</title>
        <authorList>
            <person name="Condon B.J."/>
            <person name="Leng Y."/>
            <person name="Wu D."/>
            <person name="Bushley K.E."/>
            <person name="Ohm R.A."/>
            <person name="Otillar R."/>
            <person name="Martin J."/>
            <person name="Schackwitz W."/>
            <person name="Grimwood J."/>
            <person name="MohdZainudin N."/>
            <person name="Xue C."/>
            <person name="Wang R."/>
            <person name="Manning V.A."/>
            <person name="Dhillon B."/>
            <person name="Tu Z.J."/>
            <person name="Steffenson B.J."/>
            <person name="Salamov A."/>
            <person name="Sun H."/>
            <person name="Lowry S."/>
            <person name="LaButti K."/>
            <person name="Han J."/>
            <person name="Copeland A."/>
            <person name="Lindquist E."/>
            <person name="Barry K."/>
            <person name="Schmutz J."/>
            <person name="Baker S.E."/>
            <person name="Ciuffetti L.M."/>
            <person name="Grigoriev I.V."/>
            <person name="Zhong S."/>
            <person name="Turgeon B.G."/>
        </authorList>
    </citation>
    <scope>NUCLEOTIDE SEQUENCE [LARGE SCALE GENOMIC DNA]</scope>
    <source>
        <strain evidence="5">C5 / ATCC 48332 / race O</strain>
    </source>
</reference>
<feature type="chain" id="PRO_5004027834" description="Peptidase A1 domain-containing protein" evidence="2">
    <location>
        <begin position="20"/>
        <end position="416"/>
    </location>
</feature>
<evidence type="ECO:0000259" key="3">
    <source>
        <dbReference type="PROSITE" id="PS51767"/>
    </source>
</evidence>
<dbReference type="PANTHER" id="PTHR47966">
    <property type="entry name" value="BETA-SITE APP-CLEAVING ENZYME, ISOFORM A-RELATED"/>
    <property type="match status" value="1"/>
</dbReference>
<dbReference type="InterPro" id="IPR021109">
    <property type="entry name" value="Peptidase_aspartic_dom_sf"/>
</dbReference>
<dbReference type="SUPFAM" id="SSF50630">
    <property type="entry name" value="Acid proteases"/>
    <property type="match status" value="1"/>
</dbReference>
<dbReference type="eggNOG" id="KOG1339">
    <property type="taxonomic scope" value="Eukaryota"/>
</dbReference>
<comment type="similarity">
    <text evidence="1">Belongs to the peptidase A1 family.</text>
</comment>
<feature type="domain" description="Peptidase A1" evidence="3">
    <location>
        <begin position="98"/>
        <end position="410"/>
    </location>
</feature>
<organism evidence="4 5">
    <name type="scientific">Cochliobolus heterostrophus (strain C5 / ATCC 48332 / race O)</name>
    <name type="common">Southern corn leaf blight fungus</name>
    <name type="synonym">Bipolaris maydis</name>
    <dbReference type="NCBI Taxonomy" id="701091"/>
    <lineage>
        <taxon>Eukaryota</taxon>
        <taxon>Fungi</taxon>
        <taxon>Dikarya</taxon>
        <taxon>Ascomycota</taxon>
        <taxon>Pezizomycotina</taxon>
        <taxon>Dothideomycetes</taxon>
        <taxon>Pleosporomycetidae</taxon>
        <taxon>Pleosporales</taxon>
        <taxon>Pleosporineae</taxon>
        <taxon>Pleosporaceae</taxon>
        <taxon>Bipolaris</taxon>
    </lineage>
</organism>